<dbReference type="GO" id="GO:0016491">
    <property type="term" value="F:oxidoreductase activity"/>
    <property type="evidence" value="ECO:0007669"/>
    <property type="project" value="InterPro"/>
</dbReference>
<dbReference type="InterPro" id="IPR036249">
    <property type="entry name" value="Thioredoxin-like_sf"/>
</dbReference>
<dbReference type="EMBL" id="DF977461">
    <property type="protein sequence ID" value="GAP87842.2"/>
    <property type="molecule type" value="Genomic_DNA"/>
</dbReference>
<protein>
    <submittedName>
        <fullName evidence="3">Putative DSBA-like thioredoxin domain-containing protein</fullName>
    </submittedName>
</protein>
<feature type="compositionally biased region" description="Low complexity" evidence="1">
    <location>
        <begin position="139"/>
        <end position="164"/>
    </location>
</feature>
<keyword evidence="4" id="KW-1185">Reference proteome</keyword>
<reference evidence="3" key="1">
    <citation type="submission" date="2016-03" db="EMBL/GenBank/DDBJ databases">
        <title>Draft genome sequence of Rosellinia necatrix.</title>
        <authorList>
            <person name="Kanematsu S."/>
        </authorList>
    </citation>
    <scope>NUCLEOTIDE SEQUENCE [LARGE SCALE GENOMIC DNA]</scope>
    <source>
        <strain evidence="3">W97</strain>
    </source>
</reference>
<proteinExistence type="predicted"/>
<feature type="domain" description="DSBA-like thioredoxin" evidence="2">
    <location>
        <begin position="179"/>
        <end position="271"/>
    </location>
</feature>
<dbReference type="PANTHER" id="PTHR13887">
    <property type="entry name" value="GLUTATHIONE S-TRANSFERASE KAPPA"/>
    <property type="match status" value="1"/>
</dbReference>
<dbReference type="AlphaFoldDB" id="A0A1W2TI64"/>
<dbReference type="OrthoDB" id="1930760at2759"/>
<evidence type="ECO:0000313" key="3">
    <source>
        <dbReference type="EMBL" id="GAP87842.2"/>
    </source>
</evidence>
<evidence type="ECO:0000313" key="4">
    <source>
        <dbReference type="Proteomes" id="UP000054516"/>
    </source>
</evidence>
<name>A0A1W2TI64_ROSNE</name>
<gene>
    <name evidence="3" type="ORF">SAMD00023353_1601670</name>
</gene>
<sequence>MTKFNIEIISDPVCPWCYIGKKRLDQAISLHRKTYPNGRADTFAIRWRAFYLDRDATTTTTTTIPAHSVPYAERHLQRLVDARRAADPSSPTAATAADEALAARQRARLAGVGRASGIRFGFAGRIGSTRSAHRAIAFSRTRAANPNPNPTSTTDQSSSSSSGPRPDDDDDDGDDDDGAQDRFVMALFAAYFEGAADVTSHADLADVAAAAGLGRAEMLAWLDGGDGDGGAEEVDAEDRAARRRGLGGVPHFTVQGFEVDGAQDVQDFLDLFARVKEAERGRGQASEVPLEQRNMM</sequence>
<dbReference type="Proteomes" id="UP000054516">
    <property type="component" value="Unassembled WGS sequence"/>
</dbReference>
<dbReference type="PANTHER" id="PTHR13887:SF41">
    <property type="entry name" value="THIOREDOXIN SUPERFAMILY PROTEIN"/>
    <property type="match status" value="1"/>
</dbReference>
<dbReference type="SUPFAM" id="SSF52833">
    <property type="entry name" value="Thioredoxin-like"/>
    <property type="match status" value="1"/>
</dbReference>
<evidence type="ECO:0000259" key="2">
    <source>
        <dbReference type="Pfam" id="PF01323"/>
    </source>
</evidence>
<feature type="domain" description="DSBA-like thioredoxin" evidence="2">
    <location>
        <begin position="6"/>
        <end position="63"/>
    </location>
</feature>
<evidence type="ECO:0000256" key="1">
    <source>
        <dbReference type="SAM" id="MobiDB-lite"/>
    </source>
</evidence>
<feature type="compositionally biased region" description="Acidic residues" evidence="1">
    <location>
        <begin position="167"/>
        <end position="178"/>
    </location>
</feature>
<dbReference type="Gene3D" id="3.40.30.10">
    <property type="entry name" value="Glutaredoxin"/>
    <property type="match status" value="2"/>
</dbReference>
<feature type="region of interest" description="Disordered" evidence="1">
    <location>
        <begin position="139"/>
        <end position="179"/>
    </location>
</feature>
<organism evidence="3">
    <name type="scientific">Rosellinia necatrix</name>
    <name type="common">White root-rot fungus</name>
    <dbReference type="NCBI Taxonomy" id="77044"/>
    <lineage>
        <taxon>Eukaryota</taxon>
        <taxon>Fungi</taxon>
        <taxon>Dikarya</taxon>
        <taxon>Ascomycota</taxon>
        <taxon>Pezizomycotina</taxon>
        <taxon>Sordariomycetes</taxon>
        <taxon>Xylariomycetidae</taxon>
        <taxon>Xylariales</taxon>
        <taxon>Xylariaceae</taxon>
        <taxon>Rosellinia</taxon>
    </lineage>
</organism>
<dbReference type="Pfam" id="PF01323">
    <property type="entry name" value="DSBA"/>
    <property type="match status" value="2"/>
</dbReference>
<dbReference type="InterPro" id="IPR001853">
    <property type="entry name" value="DSBA-like_thioredoxin_dom"/>
</dbReference>
<accession>A0A1W2TI64</accession>